<dbReference type="InterPro" id="IPR050121">
    <property type="entry name" value="Cytochrome_P450_monoxygenase"/>
</dbReference>
<organism evidence="7 8">
    <name type="scientific">Hyaloscypha bicolor E</name>
    <dbReference type="NCBI Taxonomy" id="1095630"/>
    <lineage>
        <taxon>Eukaryota</taxon>
        <taxon>Fungi</taxon>
        <taxon>Dikarya</taxon>
        <taxon>Ascomycota</taxon>
        <taxon>Pezizomycotina</taxon>
        <taxon>Leotiomycetes</taxon>
        <taxon>Helotiales</taxon>
        <taxon>Hyaloscyphaceae</taxon>
        <taxon>Hyaloscypha</taxon>
        <taxon>Hyaloscypha bicolor</taxon>
    </lineage>
</organism>
<dbReference type="Pfam" id="PF00067">
    <property type="entry name" value="p450"/>
    <property type="match status" value="1"/>
</dbReference>
<accession>A0A2J6T3R4</accession>
<protein>
    <submittedName>
        <fullName evidence="7">Putative cytochrome P450 monooxygenase</fullName>
    </submittedName>
</protein>
<dbReference type="SUPFAM" id="SSF48264">
    <property type="entry name" value="Cytochrome P450"/>
    <property type="match status" value="1"/>
</dbReference>
<dbReference type="InterPro" id="IPR002403">
    <property type="entry name" value="Cyt_P450_E_grp-IV"/>
</dbReference>
<dbReference type="Gene3D" id="1.10.630.10">
    <property type="entry name" value="Cytochrome P450"/>
    <property type="match status" value="1"/>
</dbReference>
<dbReference type="GO" id="GO:0020037">
    <property type="term" value="F:heme binding"/>
    <property type="evidence" value="ECO:0007669"/>
    <property type="project" value="InterPro"/>
</dbReference>
<dbReference type="STRING" id="1095630.A0A2J6T3R4"/>
<comment type="cofactor">
    <cofactor evidence="1 5">
        <name>heme</name>
        <dbReference type="ChEBI" id="CHEBI:30413"/>
    </cofactor>
</comment>
<evidence type="ECO:0000256" key="1">
    <source>
        <dbReference type="ARBA" id="ARBA00001971"/>
    </source>
</evidence>
<dbReference type="PRINTS" id="PR00465">
    <property type="entry name" value="EP450IV"/>
</dbReference>
<evidence type="ECO:0000256" key="6">
    <source>
        <dbReference type="RuleBase" id="RU000461"/>
    </source>
</evidence>
<evidence type="ECO:0000256" key="2">
    <source>
        <dbReference type="ARBA" id="ARBA00010617"/>
    </source>
</evidence>
<dbReference type="PRINTS" id="PR00385">
    <property type="entry name" value="P450"/>
</dbReference>
<dbReference type="Proteomes" id="UP000235371">
    <property type="component" value="Unassembled WGS sequence"/>
</dbReference>
<dbReference type="GO" id="GO:0005506">
    <property type="term" value="F:iron ion binding"/>
    <property type="evidence" value="ECO:0007669"/>
    <property type="project" value="InterPro"/>
</dbReference>
<dbReference type="CDD" id="cd11059">
    <property type="entry name" value="CYP_fungal"/>
    <property type="match status" value="1"/>
</dbReference>
<dbReference type="PANTHER" id="PTHR24305">
    <property type="entry name" value="CYTOCHROME P450"/>
    <property type="match status" value="1"/>
</dbReference>
<proteinExistence type="inferred from homology"/>
<evidence type="ECO:0000256" key="5">
    <source>
        <dbReference type="PIRSR" id="PIRSR602403-1"/>
    </source>
</evidence>
<evidence type="ECO:0000256" key="4">
    <source>
        <dbReference type="ARBA" id="ARBA00023004"/>
    </source>
</evidence>
<comment type="similarity">
    <text evidence="2 6">Belongs to the cytochrome P450 family.</text>
</comment>
<keyword evidence="5 6" id="KW-0349">Heme</keyword>
<dbReference type="InterPro" id="IPR017972">
    <property type="entry name" value="Cyt_P450_CS"/>
</dbReference>
<name>A0A2J6T3R4_9HELO</name>
<dbReference type="InterPro" id="IPR001128">
    <property type="entry name" value="Cyt_P450"/>
</dbReference>
<evidence type="ECO:0000313" key="8">
    <source>
        <dbReference type="Proteomes" id="UP000235371"/>
    </source>
</evidence>
<dbReference type="AlphaFoldDB" id="A0A2J6T3R4"/>
<keyword evidence="8" id="KW-1185">Reference proteome</keyword>
<dbReference type="EMBL" id="KZ613846">
    <property type="protein sequence ID" value="PMD57662.1"/>
    <property type="molecule type" value="Genomic_DNA"/>
</dbReference>
<dbReference type="RefSeq" id="XP_024734566.1">
    <property type="nucleotide sequence ID" value="XM_024877095.1"/>
</dbReference>
<evidence type="ECO:0000313" key="7">
    <source>
        <dbReference type="EMBL" id="PMD57662.1"/>
    </source>
</evidence>
<dbReference type="PROSITE" id="PS00086">
    <property type="entry name" value="CYTOCHROME_P450"/>
    <property type="match status" value="1"/>
</dbReference>
<dbReference type="PANTHER" id="PTHR24305:SF166">
    <property type="entry name" value="CYTOCHROME P450 12A4, MITOCHONDRIAL-RELATED"/>
    <property type="match status" value="1"/>
</dbReference>
<sequence length="497" mass="55072">MLPLVFISAVVLVAGLFYKYIIYPACISPFSKVPRAHFSVPFASLWIRRKRPEGTNAIQTLLAAHKKHGPIVRLSPDELSVASLDGLRQIYTGGFEKAQEYEDEFMNYGIPNLVSMLQSKPHSVQKRMISNVYSKSSIQNSADLRTFSKVLLFESLFPPLQSAAQEDAAVDVYGLSQALGSDFITAFLFGIDNCSNFIRDVPARRKFMANYWAKKDGVDVKRATDELEAHVLSLCRAAETLSGNSPISRPVVHAQLSSQLFKSSISPQQKELVVASEMLDHILASIDTTTVTMTYLKWELSRNPGLQSALRKELLNLSSPLVYTPNASQGERRLPDPKELDSLPLLNAVLKEVLRVYPPTPALLDRVTPPGGAVIEGYAIPGGIRVGTSAKVMHLNEKVFSDAGSFVPERWLSDGKEESVNRIKEMNRWFWAFGCGGRMCIGNHFATHMLKSITAAIYTNYETTIVDDEGIEQEDAFLAGPVGRKLVLKFRSVNDAN</sequence>
<keyword evidence="6 7" id="KW-0503">Monooxygenase</keyword>
<keyword evidence="6" id="KW-0560">Oxidoreductase</keyword>
<feature type="binding site" description="axial binding residue" evidence="5">
    <location>
        <position position="440"/>
    </location>
    <ligand>
        <name>heme</name>
        <dbReference type="ChEBI" id="CHEBI:30413"/>
    </ligand>
    <ligandPart>
        <name>Fe</name>
        <dbReference type="ChEBI" id="CHEBI:18248"/>
    </ligandPart>
</feature>
<dbReference type="InParanoid" id="A0A2J6T3R4"/>
<dbReference type="GeneID" id="36585172"/>
<dbReference type="GO" id="GO:0004497">
    <property type="term" value="F:monooxygenase activity"/>
    <property type="evidence" value="ECO:0007669"/>
    <property type="project" value="UniProtKB-KW"/>
</dbReference>
<evidence type="ECO:0000256" key="3">
    <source>
        <dbReference type="ARBA" id="ARBA00022723"/>
    </source>
</evidence>
<keyword evidence="4 5" id="KW-0408">Iron</keyword>
<keyword evidence="3 5" id="KW-0479">Metal-binding</keyword>
<dbReference type="InterPro" id="IPR036396">
    <property type="entry name" value="Cyt_P450_sf"/>
</dbReference>
<gene>
    <name evidence="7" type="ORF">K444DRAFT_565162</name>
</gene>
<dbReference type="GO" id="GO:0016705">
    <property type="term" value="F:oxidoreductase activity, acting on paired donors, with incorporation or reduction of molecular oxygen"/>
    <property type="evidence" value="ECO:0007669"/>
    <property type="project" value="InterPro"/>
</dbReference>
<reference evidence="7 8" key="1">
    <citation type="submission" date="2016-04" db="EMBL/GenBank/DDBJ databases">
        <title>A degradative enzymes factory behind the ericoid mycorrhizal symbiosis.</title>
        <authorList>
            <consortium name="DOE Joint Genome Institute"/>
            <person name="Martino E."/>
            <person name="Morin E."/>
            <person name="Grelet G."/>
            <person name="Kuo A."/>
            <person name="Kohler A."/>
            <person name="Daghino S."/>
            <person name="Barry K."/>
            <person name="Choi C."/>
            <person name="Cichocki N."/>
            <person name="Clum A."/>
            <person name="Copeland A."/>
            <person name="Hainaut M."/>
            <person name="Haridas S."/>
            <person name="Labutti K."/>
            <person name="Lindquist E."/>
            <person name="Lipzen A."/>
            <person name="Khouja H.-R."/>
            <person name="Murat C."/>
            <person name="Ohm R."/>
            <person name="Olson A."/>
            <person name="Spatafora J."/>
            <person name="Veneault-Fourrey C."/>
            <person name="Henrissat B."/>
            <person name="Grigoriev I."/>
            <person name="Martin F."/>
            <person name="Perotto S."/>
        </authorList>
    </citation>
    <scope>NUCLEOTIDE SEQUENCE [LARGE SCALE GENOMIC DNA]</scope>
    <source>
        <strain evidence="7 8">E</strain>
    </source>
</reference>
<dbReference type="OrthoDB" id="1470350at2759"/>